<name>A0A6B9ZNX3_9BACT</name>
<dbReference type="InterPro" id="IPR007492">
    <property type="entry name" value="LytTR_DNA-bd_dom"/>
</dbReference>
<protein>
    <submittedName>
        <fullName evidence="2">LytTR family transcriptional regulator</fullName>
    </submittedName>
</protein>
<dbReference type="SMART" id="SM00850">
    <property type="entry name" value="LytTR"/>
    <property type="match status" value="1"/>
</dbReference>
<feature type="domain" description="HTH LytTR-type" evidence="1">
    <location>
        <begin position="13"/>
        <end position="104"/>
    </location>
</feature>
<keyword evidence="3" id="KW-1185">Reference proteome</keyword>
<dbReference type="GO" id="GO:0003677">
    <property type="term" value="F:DNA binding"/>
    <property type="evidence" value="ECO:0007669"/>
    <property type="project" value="InterPro"/>
</dbReference>
<dbReference type="EMBL" id="CP048113">
    <property type="protein sequence ID" value="QHS62333.1"/>
    <property type="molecule type" value="Genomic_DNA"/>
</dbReference>
<reference evidence="2 3" key="1">
    <citation type="submission" date="2020-01" db="EMBL/GenBank/DDBJ databases">
        <title>Complete genome sequence of Chitinophaga sp. H33E-04 isolated from quinoa roots.</title>
        <authorList>
            <person name="Weon H.-Y."/>
            <person name="Lee S.A."/>
        </authorList>
    </citation>
    <scope>NUCLEOTIDE SEQUENCE [LARGE SCALE GENOMIC DNA]</scope>
    <source>
        <strain evidence="2 3">H33E-04</strain>
    </source>
</reference>
<dbReference type="Proteomes" id="UP000476411">
    <property type="component" value="Chromosome"/>
</dbReference>
<evidence type="ECO:0000313" key="2">
    <source>
        <dbReference type="EMBL" id="QHS62333.1"/>
    </source>
</evidence>
<sequence>MKHHSAFYVLSKGQRVRIPIQELQFVEVRTDGCVLHLTHLHVFTEETPENIWSRLPEDRFLAVRRKFMINLHYIAGICDHYIHMNSGLIPQRDRQTGSISAHWLQPAGVAL</sequence>
<dbReference type="Gene3D" id="2.40.50.1020">
    <property type="entry name" value="LytTr DNA-binding domain"/>
    <property type="match status" value="1"/>
</dbReference>
<accession>A0A6B9ZNX3</accession>
<evidence type="ECO:0000259" key="1">
    <source>
        <dbReference type="SMART" id="SM00850"/>
    </source>
</evidence>
<dbReference type="KEGG" id="chih:GWR21_22925"/>
<dbReference type="Pfam" id="PF04397">
    <property type="entry name" value="LytTR"/>
    <property type="match status" value="1"/>
</dbReference>
<proteinExistence type="predicted"/>
<dbReference type="RefSeq" id="WP_162333982.1">
    <property type="nucleotide sequence ID" value="NZ_CP048113.1"/>
</dbReference>
<evidence type="ECO:0000313" key="3">
    <source>
        <dbReference type="Proteomes" id="UP000476411"/>
    </source>
</evidence>
<organism evidence="2 3">
    <name type="scientific">Chitinophaga agri</name>
    <dbReference type="NCBI Taxonomy" id="2703787"/>
    <lineage>
        <taxon>Bacteria</taxon>
        <taxon>Pseudomonadati</taxon>
        <taxon>Bacteroidota</taxon>
        <taxon>Chitinophagia</taxon>
        <taxon>Chitinophagales</taxon>
        <taxon>Chitinophagaceae</taxon>
        <taxon>Chitinophaga</taxon>
    </lineage>
</organism>
<dbReference type="AlphaFoldDB" id="A0A6B9ZNX3"/>
<gene>
    <name evidence="2" type="ORF">GWR21_22925</name>
</gene>